<dbReference type="SUPFAM" id="SSF48726">
    <property type="entry name" value="Immunoglobulin"/>
    <property type="match status" value="1"/>
</dbReference>
<dbReference type="InterPro" id="IPR050150">
    <property type="entry name" value="IgV_Light_Chain"/>
</dbReference>
<dbReference type="Gene3D" id="2.60.40.10">
    <property type="entry name" value="Immunoglobulins"/>
    <property type="match status" value="1"/>
</dbReference>
<dbReference type="PANTHER" id="PTHR23267">
    <property type="entry name" value="IMMUNOGLOBULIN LIGHT CHAIN"/>
    <property type="match status" value="1"/>
</dbReference>
<proteinExistence type="predicted"/>
<evidence type="ECO:0000313" key="2">
    <source>
        <dbReference type="Ensembl" id="ENSCPBP00000005124.1"/>
    </source>
</evidence>
<sequence>ENLNILTLSPGDRVTINCKASSSVSYMAWYQQKSGQALKLLIYRASTRPSGIPDRFSGSGSATLTISSIEADDAADYYCLQNDSSPLSVIHTYTKTSLLWGHVSADSCEDHHSVSAAATP</sequence>
<organism evidence="2 3">
    <name type="scientific">Chrysemys picta bellii</name>
    <name type="common">Western painted turtle</name>
    <name type="synonym">Emys bellii</name>
    <dbReference type="NCBI Taxonomy" id="8478"/>
    <lineage>
        <taxon>Eukaryota</taxon>
        <taxon>Metazoa</taxon>
        <taxon>Chordata</taxon>
        <taxon>Craniata</taxon>
        <taxon>Vertebrata</taxon>
        <taxon>Euteleostomi</taxon>
        <taxon>Archelosauria</taxon>
        <taxon>Testudinata</taxon>
        <taxon>Testudines</taxon>
        <taxon>Cryptodira</taxon>
        <taxon>Durocryptodira</taxon>
        <taxon>Testudinoidea</taxon>
        <taxon>Emydidae</taxon>
        <taxon>Chrysemys</taxon>
    </lineage>
</organism>
<dbReference type="InterPro" id="IPR036179">
    <property type="entry name" value="Ig-like_dom_sf"/>
</dbReference>
<dbReference type="InterPro" id="IPR013783">
    <property type="entry name" value="Ig-like_fold"/>
</dbReference>
<dbReference type="FunFam" id="2.60.40.10:FF:001230">
    <property type="entry name" value="Immunoglobulin kappa variable 8-16"/>
    <property type="match status" value="1"/>
</dbReference>
<evidence type="ECO:0000313" key="3">
    <source>
        <dbReference type="Proteomes" id="UP000694380"/>
    </source>
</evidence>
<dbReference type="Pfam" id="PF07686">
    <property type="entry name" value="V-set"/>
    <property type="match status" value="1"/>
</dbReference>
<dbReference type="InterPro" id="IPR013106">
    <property type="entry name" value="Ig_V-set"/>
</dbReference>
<dbReference type="SMART" id="SM00409">
    <property type="entry name" value="IG"/>
    <property type="match status" value="1"/>
</dbReference>
<dbReference type="InterPro" id="IPR007110">
    <property type="entry name" value="Ig-like_dom"/>
</dbReference>
<dbReference type="Ensembl" id="ENSCPBT00000006247.1">
    <property type="protein sequence ID" value="ENSCPBP00000005124.1"/>
    <property type="gene ID" value="ENSCPBG00000004132.1"/>
</dbReference>
<feature type="domain" description="Ig-like" evidence="1">
    <location>
        <begin position="1"/>
        <end position="90"/>
    </location>
</feature>
<dbReference type="PROSITE" id="PS50835">
    <property type="entry name" value="IG_LIKE"/>
    <property type="match status" value="1"/>
</dbReference>
<evidence type="ECO:0000259" key="1">
    <source>
        <dbReference type="PROSITE" id="PS50835"/>
    </source>
</evidence>
<keyword evidence="3" id="KW-1185">Reference proteome</keyword>
<dbReference type="InterPro" id="IPR003599">
    <property type="entry name" value="Ig_sub"/>
</dbReference>
<dbReference type="AlphaFoldDB" id="A0A8C3FGC7"/>
<protein>
    <recommendedName>
        <fullName evidence="1">Ig-like domain-containing protein</fullName>
    </recommendedName>
</protein>
<dbReference type="Proteomes" id="UP000694380">
    <property type="component" value="Unplaced"/>
</dbReference>
<name>A0A8C3FGC7_CHRPI</name>
<dbReference type="SMART" id="SM00406">
    <property type="entry name" value="IGv"/>
    <property type="match status" value="1"/>
</dbReference>
<dbReference type="GeneTree" id="ENSGT00940000153094"/>
<reference evidence="2" key="2">
    <citation type="submission" date="2025-09" db="UniProtKB">
        <authorList>
            <consortium name="Ensembl"/>
        </authorList>
    </citation>
    <scope>IDENTIFICATION</scope>
</reference>
<reference evidence="2" key="1">
    <citation type="submission" date="2025-08" db="UniProtKB">
        <authorList>
            <consortium name="Ensembl"/>
        </authorList>
    </citation>
    <scope>IDENTIFICATION</scope>
</reference>
<accession>A0A8C3FGC7</accession>